<dbReference type="Gene3D" id="3.40.50.620">
    <property type="entry name" value="HUPs"/>
    <property type="match status" value="1"/>
</dbReference>
<name>A0AAV6KS09_9ERIC</name>
<dbReference type="GO" id="GO:0004822">
    <property type="term" value="F:isoleucine-tRNA ligase activity"/>
    <property type="evidence" value="ECO:0007669"/>
    <property type="project" value="TreeGrafter"/>
</dbReference>
<dbReference type="PANTHER" id="PTHR42765:SF1">
    <property type="entry name" value="ISOLEUCINE--TRNA LIGASE, MITOCHONDRIAL"/>
    <property type="match status" value="1"/>
</dbReference>
<reference evidence="1" key="1">
    <citation type="submission" date="2020-08" db="EMBL/GenBank/DDBJ databases">
        <title>Plant Genome Project.</title>
        <authorList>
            <person name="Zhang R.-G."/>
        </authorList>
    </citation>
    <scope>NUCLEOTIDE SEQUENCE</scope>
    <source>
        <strain evidence="1">WSP0</strain>
        <tissue evidence="1">Leaf</tissue>
    </source>
</reference>
<dbReference type="GO" id="GO:0032543">
    <property type="term" value="P:mitochondrial translation"/>
    <property type="evidence" value="ECO:0007669"/>
    <property type="project" value="TreeGrafter"/>
</dbReference>
<dbReference type="PANTHER" id="PTHR42765">
    <property type="entry name" value="SOLEUCYL-TRNA SYNTHETASE"/>
    <property type="match status" value="1"/>
</dbReference>
<evidence type="ECO:0000313" key="2">
    <source>
        <dbReference type="Proteomes" id="UP000823749"/>
    </source>
</evidence>
<protein>
    <recommendedName>
        <fullName evidence="3">Aminoacyl-tRNA synthetase class Ia domain-containing protein</fullName>
    </recommendedName>
</protein>
<dbReference type="InterPro" id="IPR050081">
    <property type="entry name" value="Ile-tRNA_ligase"/>
</dbReference>
<dbReference type="SUPFAM" id="SSF52374">
    <property type="entry name" value="Nucleotidylyl transferase"/>
    <property type="match status" value="1"/>
</dbReference>
<dbReference type="InterPro" id="IPR014729">
    <property type="entry name" value="Rossmann-like_a/b/a_fold"/>
</dbReference>
<gene>
    <name evidence="1" type="ORF">RHGRI_012551</name>
</gene>
<dbReference type="Proteomes" id="UP000823749">
    <property type="component" value="Chromosome 4"/>
</dbReference>
<comment type="caution">
    <text evidence="1">The sequence shown here is derived from an EMBL/GenBank/DDBJ whole genome shotgun (WGS) entry which is preliminary data.</text>
</comment>
<evidence type="ECO:0008006" key="3">
    <source>
        <dbReference type="Google" id="ProtNLM"/>
    </source>
</evidence>
<accession>A0AAV6KS09</accession>
<sequence>MEAKSSLKTIAAATLLTTNPIRAQMAMQSSSHKVLLLRTCSSFRKTPSISLLCFRRSYSSDEFHYSSKRRARGPVMAAKKASEGAKQGEGRYKHTVDLPKTAFGMRANSAVREPEIQKLWDENQLLQNYKVHYVPGWDCHGLPIELKGKYLVYTCFMFW</sequence>
<organism evidence="1 2">
    <name type="scientific">Rhododendron griersonianum</name>
    <dbReference type="NCBI Taxonomy" id="479676"/>
    <lineage>
        <taxon>Eukaryota</taxon>
        <taxon>Viridiplantae</taxon>
        <taxon>Streptophyta</taxon>
        <taxon>Embryophyta</taxon>
        <taxon>Tracheophyta</taxon>
        <taxon>Spermatophyta</taxon>
        <taxon>Magnoliopsida</taxon>
        <taxon>eudicotyledons</taxon>
        <taxon>Gunneridae</taxon>
        <taxon>Pentapetalae</taxon>
        <taxon>asterids</taxon>
        <taxon>Ericales</taxon>
        <taxon>Ericaceae</taxon>
        <taxon>Ericoideae</taxon>
        <taxon>Rhodoreae</taxon>
        <taxon>Rhododendron</taxon>
    </lineage>
</organism>
<evidence type="ECO:0000313" key="1">
    <source>
        <dbReference type="EMBL" id="KAG5555049.1"/>
    </source>
</evidence>
<dbReference type="GO" id="GO:0005739">
    <property type="term" value="C:mitochondrion"/>
    <property type="evidence" value="ECO:0007669"/>
    <property type="project" value="TreeGrafter"/>
</dbReference>
<proteinExistence type="predicted"/>
<keyword evidence="2" id="KW-1185">Reference proteome</keyword>
<dbReference type="GO" id="GO:0006428">
    <property type="term" value="P:isoleucyl-tRNA aminoacylation"/>
    <property type="evidence" value="ECO:0007669"/>
    <property type="project" value="TreeGrafter"/>
</dbReference>
<dbReference type="AlphaFoldDB" id="A0AAV6KS09"/>
<dbReference type="EMBL" id="JACTNZ010000004">
    <property type="protein sequence ID" value="KAG5555049.1"/>
    <property type="molecule type" value="Genomic_DNA"/>
</dbReference>